<name>A0A8T2NQJ3_9TELE</name>
<accession>A0A8T2NQJ3</accession>
<keyword evidence="4" id="KW-1185">Reference proteome</keyword>
<evidence type="ECO:0000259" key="2">
    <source>
        <dbReference type="PROSITE" id="PS50835"/>
    </source>
</evidence>
<proteinExistence type="predicted"/>
<organism evidence="3 4">
    <name type="scientific">Albula glossodonta</name>
    <name type="common">roundjaw bonefish</name>
    <dbReference type="NCBI Taxonomy" id="121402"/>
    <lineage>
        <taxon>Eukaryota</taxon>
        <taxon>Metazoa</taxon>
        <taxon>Chordata</taxon>
        <taxon>Craniata</taxon>
        <taxon>Vertebrata</taxon>
        <taxon>Euteleostomi</taxon>
        <taxon>Actinopterygii</taxon>
        <taxon>Neopterygii</taxon>
        <taxon>Teleostei</taxon>
        <taxon>Albuliformes</taxon>
        <taxon>Albulidae</taxon>
        <taxon>Albula</taxon>
    </lineage>
</organism>
<dbReference type="PROSITE" id="PS50835">
    <property type="entry name" value="IG_LIKE"/>
    <property type="match status" value="1"/>
</dbReference>
<keyword evidence="1" id="KW-0472">Membrane</keyword>
<dbReference type="SUPFAM" id="SSF48726">
    <property type="entry name" value="Immunoglobulin"/>
    <property type="match status" value="1"/>
</dbReference>
<dbReference type="Gene3D" id="2.60.40.10">
    <property type="entry name" value="Immunoglobulins"/>
    <property type="match status" value="1"/>
</dbReference>
<feature type="domain" description="Ig-like" evidence="2">
    <location>
        <begin position="31"/>
        <end position="107"/>
    </location>
</feature>
<evidence type="ECO:0000313" key="4">
    <source>
        <dbReference type="Proteomes" id="UP000824540"/>
    </source>
</evidence>
<gene>
    <name evidence="3" type="ORF">JZ751_022506</name>
</gene>
<sequence length="239" mass="26398">MEVDDGDLPHKHSGERDINSKPPRCKFVSMPVVYVSCTVDGRVKLTCSVGRGDEVTVHWIVFSDLSNHTINGTSAKHHTLYLGWQTPGYLVCVAGNRVSQKSSLRVTKTCRAHISSLMALGLFIACPTLAMAILKLKEKQPNEPRKDAEENVYIAMHGKKEIRAPPELDTSYYVSCGPPPTRLQEDGGSPLILAFEVEDPFEDVTQEWPYNARLGSCHGNHGNHGNGATRQEEVTCDLQ</sequence>
<evidence type="ECO:0000313" key="3">
    <source>
        <dbReference type="EMBL" id="KAG9339828.1"/>
    </source>
</evidence>
<keyword evidence="1" id="KW-1133">Transmembrane helix</keyword>
<dbReference type="InterPro" id="IPR007110">
    <property type="entry name" value="Ig-like_dom"/>
</dbReference>
<reference evidence="3" key="1">
    <citation type="thesis" date="2021" institute="BYU ScholarsArchive" country="Provo, UT, USA">
        <title>Applications of and Algorithms for Genome Assembly and Genomic Analyses with an Emphasis on Marine Teleosts.</title>
        <authorList>
            <person name="Pickett B.D."/>
        </authorList>
    </citation>
    <scope>NUCLEOTIDE SEQUENCE</scope>
    <source>
        <strain evidence="3">HI-2016</strain>
    </source>
</reference>
<dbReference type="InterPro" id="IPR013783">
    <property type="entry name" value="Ig-like_fold"/>
</dbReference>
<evidence type="ECO:0000256" key="1">
    <source>
        <dbReference type="SAM" id="Phobius"/>
    </source>
</evidence>
<keyword evidence="1" id="KW-0812">Transmembrane</keyword>
<dbReference type="EMBL" id="JAFBMS010000050">
    <property type="protein sequence ID" value="KAG9339828.1"/>
    <property type="molecule type" value="Genomic_DNA"/>
</dbReference>
<dbReference type="InterPro" id="IPR036179">
    <property type="entry name" value="Ig-like_dom_sf"/>
</dbReference>
<comment type="caution">
    <text evidence="3">The sequence shown here is derived from an EMBL/GenBank/DDBJ whole genome shotgun (WGS) entry which is preliminary data.</text>
</comment>
<feature type="transmembrane region" description="Helical" evidence="1">
    <location>
        <begin position="114"/>
        <end position="136"/>
    </location>
</feature>
<dbReference type="OrthoDB" id="8439544at2759"/>
<dbReference type="Proteomes" id="UP000824540">
    <property type="component" value="Unassembled WGS sequence"/>
</dbReference>
<dbReference type="AlphaFoldDB" id="A0A8T2NQJ3"/>
<protein>
    <recommendedName>
        <fullName evidence="2">Ig-like domain-containing protein</fullName>
    </recommendedName>
</protein>